<dbReference type="EMBL" id="UOFI01000074">
    <property type="protein sequence ID" value="VAW66197.1"/>
    <property type="molecule type" value="Genomic_DNA"/>
</dbReference>
<reference evidence="1" key="1">
    <citation type="submission" date="2018-06" db="EMBL/GenBank/DDBJ databases">
        <authorList>
            <person name="Zhirakovskaya E."/>
        </authorList>
    </citation>
    <scope>NUCLEOTIDE SEQUENCE</scope>
</reference>
<sequence length="295" mass="33888">MLLYAPAKYKKLKYTHTMISSTTKKTLLYLIGGFFIIFYSNAQAQDDINVVNWYYSTMFGTGYYKVGDANVGIIRLPFTYTFKTTRENKDKYGMKLLLPVSTGFHSFDYNDILDLPNNVATLSFVPGIELEYLMNKSWILMPYVNTGLGKEFNQKIWSWIYGAGIKSRWALPFKDGEFTLGNSLNYAGYSASDNSSSGMLSFVNGLNWITPLKFTLFKRSTNLGTHLIYYGYLDELNFIDSNANNLSIRHEFEFAVTLGTHKPRSFLGFDFTRYGLGFRFGQHIRAIRLVTEFSY</sequence>
<proteinExistence type="predicted"/>
<dbReference type="AlphaFoldDB" id="A0A3B0XSE8"/>
<name>A0A3B0XSE8_9ZZZZ</name>
<gene>
    <name evidence="1" type="ORF">MNBD_GAMMA09-3446</name>
</gene>
<accession>A0A3B0XSE8</accession>
<protein>
    <submittedName>
        <fullName evidence="1">Uncharacterized protein</fullName>
    </submittedName>
</protein>
<organism evidence="1">
    <name type="scientific">hydrothermal vent metagenome</name>
    <dbReference type="NCBI Taxonomy" id="652676"/>
    <lineage>
        <taxon>unclassified sequences</taxon>
        <taxon>metagenomes</taxon>
        <taxon>ecological metagenomes</taxon>
    </lineage>
</organism>
<evidence type="ECO:0000313" key="1">
    <source>
        <dbReference type="EMBL" id="VAW66197.1"/>
    </source>
</evidence>